<dbReference type="EMBL" id="JARKNE010000006">
    <property type="protein sequence ID" value="KAK5825101.1"/>
    <property type="molecule type" value="Genomic_DNA"/>
</dbReference>
<keyword evidence="2" id="KW-1185">Reference proteome</keyword>
<reference evidence="1 2" key="1">
    <citation type="submission" date="2023-03" db="EMBL/GenBank/DDBJ databases">
        <title>WGS of Gossypium arboreum.</title>
        <authorList>
            <person name="Yu D."/>
        </authorList>
    </citation>
    <scope>NUCLEOTIDE SEQUENCE [LARGE SCALE GENOMIC DNA]</scope>
    <source>
        <tissue evidence="1">Leaf</tissue>
    </source>
</reference>
<name>A0ABR0PLF3_GOSAR</name>
<proteinExistence type="predicted"/>
<dbReference type="Proteomes" id="UP001358586">
    <property type="component" value="Chromosome 6"/>
</dbReference>
<evidence type="ECO:0000313" key="1">
    <source>
        <dbReference type="EMBL" id="KAK5825101.1"/>
    </source>
</evidence>
<organism evidence="1 2">
    <name type="scientific">Gossypium arboreum</name>
    <name type="common">Tree cotton</name>
    <name type="synonym">Gossypium nanking</name>
    <dbReference type="NCBI Taxonomy" id="29729"/>
    <lineage>
        <taxon>Eukaryota</taxon>
        <taxon>Viridiplantae</taxon>
        <taxon>Streptophyta</taxon>
        <taxon>Embryophyta</taxon>
        <taxon>Tracheophyta</taxon>
        <taxon>Spermatophyta</taxon>
        <taxon>Magnoliopsida</taxon>
        <taxon>eudicotyledons</taxon>
        <taxon>Gunneridae</taxon>
        <taxon>Pentapetalae</taxon>
        <taxon>rosids</taxon>
        <taxon>malvids</taxon>
        <taxon>Malvales</taxon>
        <taxon>Malvaceae</taxon>
        <taxon>Malvoideae</taxon>
        <taxon>Gossypium</taxon>
    </lineage>
</organism>
<comment type="caution">
    <text evidence="1">The sequence shown here is derived from an EMBL/GenBank/DDBJ whole genome shotgun (WGS) entry which is preliminary data.</text>
</comment>
<accession>A0ABR0PLF3</accession>
<evidence type="ECO:0000313" key="2">
    <source>
        <dbReference type="Proteomes" id="UP001358586"/>
    </source>
</evidence>
<protein>
    <submittedName>
        <fullName evidence="1">Uncharacterized protein</fullName>
    </submittedName>
</protein>
<gene>
    <name evidence="1" type="ORF">PVK06_019905</name>
</gene>
<sequence length="106" mass="12081">MVSYRKKSELCTTKKYTDPYTCVARGTSQDHSRLNSDMVVDIILLMVRAGLKVEIPVVIANIRSQYQYTLTPTYVSCQIWEPKYSWLLIVTDPFGIALIIGTTLDM</sequence>